<reference evidence="2" key="1">
    <citation type="journal article" date="2018" name="Nat. Microbiol.">
        <title>Leveraging single-cell genomics to expand the fungal tree of life.</title>
        <authorList>
            <person name="Ahrendt S.R."/>
            <person name="Quandt C.A."/>
            <person name="Ciobanu D."/>
            <person name="Clum A."/>
            <person name="Salamov A."/>
            <person name="Andreopoulos B."/>
            <person name="Cheng J.F."/>
            <person name="Woyke T."/>
            <person name="Pelin A."/>
            <person name="Henrissat B."/>
            <person name="Reynolds N.K."/>
            <person name="Benny G.L."/>
            <person name="Smith M.E."/>
            <person name="James T.Y."/>
            <person name="Grigoriev I.V."/>
        </authorList>
    </citation>
    <scope>NUCLEOTIDE SEQUENCE [LARGE SCALE GENOMIC DNA]</scope>
</reference>
<name>A0A4P9WIW8_9FUNG</name>
<accession>A0A4P9WIW8</accession>
<organism evidence="1 2">
    <name type="scientific">Blyttiomyces helicus</name>
    <dbReference type="NCBI Taxonomy" id="388810"/>
    <lineage>
        <taxon>Eukaryota</taxon>
        <taxon>Fungi</taxon>
        <taxon>Fungi incertae sedis</taxon>
        <taxon>Chytridiomycota</taxon>
        <taxon>Chytridiomycota incertae sedis</taxon>
        <taxon>Chytridiomycetes</taxon>
        <taxon>Chytridiomycetes incertae sedis</taxon>
        <taxon>Blyttiomyces</taxon>
    </lineage>
</organism>
<dbReference type="AlphaFoldDB" id="A0A4P9WIW8"/>
<dbReference type="EMBL" id="KZ995511">
    <property type="protein sequence ID" value="RKO90526.1"/>
    <property type="molecule type" value="Genomic_DNA"/>
</dbReference>
<gene>
    <name evidence="1" type="ORF">BDK51DRAFT_52612</name>
</gene>
<proteinExistence type="predicted"/>
<dbReference type="Proteomes" id="UP000269721">
    <property type="component" value="Unassembled WGS sequence"/>
</dbReference>
<protein>
    <submittedName>
        <fullName evidence="1">Uncharacterized protein</fullName>
    </submittedName>
</protein>
<evidence type="ECO:0000313" key="1">
    <source>
        <dbReference type="EMBL" id="RKO90526.1"/>
    </source>
</evidence>
<keyword evidence="2" id="KW-1185">Reference proteome</keyword>
<sequence length="237" mass="25651">MPVHAWVRQELIGKANPETEASERGTPLAPTWRHVDLLDTTLMHLQRCAARSCSSSSRLWFLHIPTAQVSVNCLQPCCLPISLDFVATDLLGSTVPRFPPHRLPDLTSSDPSPPDDPAAAFCKVGCFGARRIGLGLVRFKCRYFNAPACEGMEGRHSSQAHAGRAAGSAYLVVGPPQSTSLFPASLRLIALGAASFWSNPAAVDVGKMIERLIKAFRLQNSQKGSLLHVKTSKQRGV</sequence>
<evidence type="ECO:0000313" key="2">
    <source>
        <dbReference type="Proteomes" id="UP000269721"/>
    </source>
</evidence>